<gene>
    <name evidence="2" type="ORF">ALP65_04618</name>
</gene>
<accession>A0A3M5EL21</accession>
<evidence type="ECO:0000256" key="1">
    <source>
        <dbReference type="SAM" id="MobiDB-lite"/>
    </source>
</evidence>
<reference evidence="2 3" key="1">
    <citation type="submission" date="2018-08" db="EMBL/GenBank/DDBJ databases">
        <title>Recombination of ecologically and evolutionarily significant loci maintains genetic cohesion in the Pseudomonas syringae species complex.</title>
        <authorList>
            <person name="Dillon M."/>
            <person name="Thakur S."/>
            <person name="Almeida R.N.D."/>
            <person name="Weir B.S."/>
            <person name="Guttman D.S."/>
        </authorList>
    </citation>
    <scope>NUCLEOTIDE SEQUENCE [LARGE SCALE GENOMIC DNA]</scope>
    <source>
        <strain evidence="2 3">ICMP 7846</strain>
    </source>
</reference>
<organism evidence="2 3">
    <name type="scientific">Pseudomonas aeruginosa</name>
    <dbReference type="NCBI Taxonomy" id="287"/>
    <lineage>
        <taxon>Bacteria</taxon>
        <taxon>Pseudomonadati</taxon>
        <taxon>Pseudomonadota</taxon>
        <taxon>Gammaproteobacteria</taxon>
        <taxon>Pseudomonadales</taxon>
        <taxon>Pseudomonadaceae</taxon>
        <taxon>Pseudomonas</taxon>
    </lineage>
</organism>
<proteinExistence type="predicted"/>
<evidence type="ECO:0000313" key="3">
    <source>
        <dbReference type="Proteomes" id="UP000270834"/>
    </source>
</evidence>
<name>A0A3M5EL21_PSEAI</name>
<evidence type="ECO:0000313" key="2">
    <source>
        <dbReference type="EMBL" id="RMS63015.1"/>
    </source>
</evidence>
<dbReference type="EMBL" id="RBSQ01000196">
    <property type="protein sequence ID" value="RMS63015.1"/>
    <property type="molecule type" value="Genomic_DNA"/>
</dbReference>
<feature type="compositionally biased region" description="Acidic residues" evidence="1">
    <location>
        <begin position="526"/>
        <end position="535"/>
    </location>
</feature>
<feature type="region of interest" description="Disordered" evidence="1">
    <location>
        <begin position="511"/>
        <end position="535"/>
    </location>
</feature>
<sequence>MRQAVGPAVQLGVVQALLAEGQRRRRRCALDLLLEQPVHAALQRVLGRSGVPAFQQLIALLGIEHRQRVDAGLRVFQHAAQQVLPMPRHALDGPRLEQVGRVGQRGVQATALLVGIQAQVELGGTALPVELAEAQAGHAVQRLDVGHQRLVVVHHLEQRAVAQAALDLERLDQAFERQILMGLGAKHGVLEPGQQGRHRRAAVEYRAQHLGVDEQADQPFHLGAVAVGDGDADPQVGLPAIALQEDIEAAEQQHEQGQPLASGGAAQGLGQGRLDAELVTAATVAGNRRTRVVGRQLQDRMPLAELAAPVLQLALLLTGLQPAALPQGVIGVLDRQGRQAGLRASRIGTVETTEFFDQHVHRPAVGHDVMQGQQQHMPLLAQADQADPQQRPLAQVERLQRLALRLLAQAGFLLGLGQAAAILEGNLQGALQGRLRQAVVGAAREHRTQGFMTLHQAGEGALQRLAIQRSVQAHRAGQVVGATLWLQVPEEPHALLGVGQAVALGRRHAGRNREQREIDSLPSQGFEEDPTLLNG</sequence>
<protein>
    <submittedName>
        <fullName evidence="2">Uncharacterized protein</fullName>
    </submittedName>
</protein>
<comment type="caution">
    <text evidence="2">The sequence shown here is derived from an EMBL/GenBank/DDBJ whole genome shotgun (WGS) entry which is preliminary data.</text>
</comment>
<dbReference type="AlphaFoldDB" id="A0A3M5EL21"/>
<dbReference type="AntiFam" id="ANF00178">
    <property type="entry name" value="Shadow ORF (opposite dhbF)"/>
</dbReference>
<dbReference type="Proteomes" id="UP000270834">
    <property type="component" value="Unassembled WGS sequence"/>
</dbReference>